<evidence type="ECO:0000259" key="8">
    <source>
        <dbReference type="Pfam" id="PF00703"/>
    </source>
</evidence>
<keyword evidence="7" id="KW-0472">Membrane</keyword>
<dbReference type="GO" id="GO:0005975">
    <property type="term" value="P:carbohydrate metabolic process"/>
    <property type="evidence" value="ECO:0007669"/>
    <property type="project" value="InterPro"/>
</dbReference>
<evidence type="ECO:0000259" key="9">
    <source>
        <dbReference type="Pfam" id="PF02836"/>
    </source>
</evidence>
<protein>
    <recommendedName>
        <fullName evidence="4">Beta-glucuronidase</fullName>
        <ecNumber evidence="3">3.2.1.31</ecNumber>
    </recommendedName>
</protein>
<evidence type="ECO:0000259" key="10">
    <source>
        <dbReference type="Pfam" id="PF02837"/>
    </source>
</evidence>
<dbReference type="EMBL" id="GANP01014015">
    <property type="protein sequence ID" value="JAB70453.1"/>
    <property type="molecule type" value="mRNA"/>
</dbReference>
<dbReference type="PROSITE" id="PS51257">
    <property type="entry name" value="PROKAR_LIPOPROTEIN"/>
    <property type="match status" value="1"/>
</dbReference>
<dbReference type="AlphaFoldDB" id="V5HBE9"/>
<organism evidence="11">
    <name type="scientific">Ixodes ricinus</name>
    <name type="common">Common tick</name>
    <name type="synonym">Acarus ricinus</name>
    <dbReference type="NCBI Taxonomy" id="34613"/>
    <lineage>
        <taxon>Eukaryota</taxon>
        <taxon>Metazoa</taxon>
        <taxon>Ecdysozoa</taxon>
        <taxon>Arthropoda</taxon>
        <taxon>Chelicerata</taxon>
        <taxon>Arachnida</taxon>
        <taxon>Acari</taxon>
        <taxon>Parasitiformes</taxon>
        <taxon>Ixodida</taxon>
        <taxon>Ixodoidea</taxon>
        <taxon>Ixodidae</taxon>
        <taxon>Ixodinae</taxon>
        <taxon>Ixodes</taxon>
    </lineage>
</organism>
<dbReference type="PANTHER" id="PTHR10066">
    <property type="entry name" value="BETA-GLUCURONIDASE"/>
    <property type="match status" value="1"/>
</dbReference>
<dbReference type="InterPro" id="IPR006101">
    <property type="entry name" value="Glyco_hydro_2"/>
</dbReference>
<evidence type="ECO:0000256" key="6">
    <source>
        <dbReference type="ARBA" id="ARBA00023295"/>
    </source>
</evidence>
<sequence>MWCRLRSRHTRGTAMQQQHGLLLALFVIGATVLGCGGSLLYPRESESREVKLLDGVWKFRVCTQEDQDAGFREKWFARPLEKSGPVIPMPVPASFNDITQNATLRDYVGWAWYQTEFFAPRGWNGESRVFLRFGSVHYVALVYLDNKLVAKHVGGHLPFGAEVTKALRYGGKNRVTVAVSNTLTKSTIPQGSVFRPQDTERYPPGYQKQSVPFDFFNYAGIHRSVALFTTPKHYIRDITLVTTKVSNSSASVKYDIDVLPPDPKVNCRLTLLDDRGWPVLVRQGCSRAFGVTNPKLWWPQGMHRVPGYQYTAKVEATLDGVTDVYYQKFGLRTVRATETQLLLNERPLYLIGFGMHEDADIRGRGLDLALVVKDFNLIRWIGANSFRTSHYPYAEEIMDQADAQGIAVIDESPAVAQGSFDSALLSEHKKRMTELVRRDKNRPSVIMWSVINEPQSAKPQADRYFSELVAHVKTLDHTRPVTAALSGHYSKDLAGQYMDVIMHNKYAAWYTDPGSLQVIERQTISEYEAMHAHYRKPIMISEYGADAMAGLHADPAFVFTEDFQAQLLLHHHKAFDQLRSKGYFVGEHVWNFADFMTDQDPRRAFGNRKGIFTRNRQPKAAAKVLRCRYHKISGRRIGDLDAYCPPS</sequence>
<dbReference type="Pfam" id="PF00703">
    <property type="entry name" value="Glyco_hydro_2"/>
    <property type="match status" value="1"/>
</dbReference>
<dbReference type="SUPFAM" id="SSF51445">
    <property type="entry name" value="(Trans)glycosidases"/>
    <property type="match status" value="1"/>
</dbReference>
<feature type="domain" description="Glycoside hydrolase family 2 immunoglobulin-like beta-sandwich" evidence="8">
    <location>
        <begin position="237"/>
        <end position="332"/>
    </location>
</feature>
<dbReference type="InterPro" id="IPR036156">
    <property type="entry name" value="Beta-gal/glucu_dom_sf"/>
</dbReference>
<keyword evidence="7" id="KW-0812">Transmembrane</keyword>
<accession>V5HBE9</accession>
<keyword evidence="6" id="KW-0326">Glycosidase</keyword>
<dbReference type="InterPro" id="IPR023232">
    <property type="entry name" value="Glyco_hydro_2_AS"/>
</dbReference>
<dbReference type="Gene3D" id="2.60.120.260">
    <property type="entry name" value="Galactose-binding domain-like"/>
    <property type="match status" value="1"/>
</dbReference>
<dbReference type="GO" id="GO:0019391">
    <property type="term" value="P:glucuronoside catabolic process"/>
    <property type="evidence" value="ECO:0007669"/>
    <property type="project" value="TreeGrafter"/>
</dbReference>
<dbReference type="Pfam" id="PF02837">
    <property type="entry name" value="Glyco_hydro_2_N"/>
    <property type="match status" value="1"/>
</dbReference>
<dbReference type="PANTHER" id="PTHR10066:SF67">
    <property type="entry name" value="BETA-GLUCURONIDASE"/>
    <property type="match status" value="1"/>
</dbReference>
<dbReference type="InterPro" id="IPR006103">
    <property type="entry name" value="Glyco_hydro_2_cat"/>
</dbReference>
<dbReference type="Gene3D" id="3.20.20.80">
    <property type="entry name" value="Glycosidases"/>
    <property type="match status" value="1"/>
</dbReference>
<dbReference type="EC" id="3.2.1.31" evidence="3"/>
<dbReference type="NCBIfam" id="NF007538">
    <property type="entry name" value="PRK10150.1"/>
    <property type="match status" value="1"/>
</dbReference>
<feature type="domain" description="Glycoside hydrolase family 2 catalytic" evidence="9">
    <location>
        <begin position="335"/>
        <end position="632"/>
    </location>
</feature>
<dbReference type="Gene3D" id="2.60.40.10">
    <property type="entry name" value="Immunoglobulins"/>
    <property type="match status" value="1"/>
</dbReference>
<dbReference type="FunFam" id="3.20.20.80:FF:000029">
    <property type="entry name" value="Beta-glucuronidase"/>
    <property type="match status" value="1"/>
</dbReference>
<evidence type="ECO:0000313" key="11">
    <source>
        <dbReference type="EMBL" id="JAB70453.1"/>
    </source>
</evidence>
<evidence type="ECO:0000256" key="5">
    <source>
        <dbReference type="ARBA" id="ARBA00022801"/>
    </source>
</evidence>
<keyword evidence="7" id="KW-1133">Transmembrane helix</keyword>
<evidence type="ECO:0000256" key="1">
    <source>
        <dbReference type="ARBA" id="ARBA00003025"/>
    </source>
</evidence>
<dbReference type="InterPro" id="IPR006104">
    <property type="entry name" value="Glyco_hydro_2_N"/>
</dbReference>
<dbReference type="GO" id="GO:0030246">
    <property type="term" value="F:carbohydrate binding"/>
    <property type="evidence" value="ECO:0007669"/>
    <property type="project" value="TreeGrafter"/>
</dbReference>
<evidence type="ECO:0000256" key="2">
    <source>
        <dbReference type="ARBA" id="ARBA00007401"/>
    </source>
</evidence>
<dbReference type="InterPro" id="IPR013783">
    <property type="entry name" value="Ig-like_fold"/>
</dbReference>
<dbReference type="Pfam" id="PF02836">
    <property type="entry name" value="Glyco_hydro_2_C"/>
    <property type="match status" value="1"/>
</dbReference>
<dbReference type="InterPro" id="IPR006102">
    <property type="entry name" value="Ig-like_GH2"/>
</dbReference>
<comment type="function">
    <text evidence="1">Plays an important role in the degradation of dermatan and keratan sulfates.</text>
</comment>
<evidence type="ECO:0000256" key="7">
    <source>
        <dbReference type="SAM" id="Phobius"/>
    </source>
</evidence>
<keyword evidence="5" id="KW-0378">Hydrolase</keyword>
<evidence type="ECO:0000256" key="4">
    <source>
        <dbReference type="ARBA" id="ARBA00016205"/>
    </source>
</evidence>
<dbReference type="InterPro" id="IPR017853">
    <property type="entry name" value="GH"/>
</dbReference>
<dbReference type="FunFam" id="2.60.120.260:FF:000027">
    <property type="entry name" value="Beta-glucuronidase"/>
    <property type="match status" value="1"/>
</dbReference>
<feature type="domain" description="Glycosyl hydrolases family 2 sugar binding" evidence="10">
    <location>
        <begin position="51"/>
        <end position="231"/>
    </location>
</feature>
<dbReference type="PRINTS" id="PR00132">
    <property type="entry name" value="GLHYDRLASE2"/>
</dbReference>
<proteinExistence type="evidence at transcript level"/>
<feature type="transmembrane region" description="Helical" evidence="7">
    <location>
        <begin position="21"/>
        <end position="41"/>
    </location>
</feature>
<comment type="similarity">
    <text evidence="2">Belongs to the glycosyl hydrolase 2 family.</text>
</comment>
<reference evidence="11" key="1">
    <citation type="journal article" date="2015" name="Sci. Rep.">
        <title>Tissue- and time-dependent transcription in Ixodes ricinus salivary glands and midguts when blood feeding on the vertebrate host.</title>
        <authorList>
            <person name="Kotsyfakis M."/>
            <person name="Schwarz A."/>
            <person name="Erhart J."/>
            <person name="Ribeiro J.M."/>
        </authorList>
    </citation>
    <scope>NUCLEOTIDE SEQUENCE</scope>
    <source>
        <tissue evidence="11">Salivary gland and midgut</tissue>
    </source>
</reference>
<evidence type="ECO:0000256" key="3">
    <source>
        <dbReference type="ARBA" id="ARBA00012761"/>
    </source>
</evidence>
<dbReference type="InterPro" id="IPR008979">
    <property type="entry name" value="Galactose-bd-like_sf"/>
</dbReference>
<dbReference type="GO" id="GO:0004566">
    <property type="term" value="F:beta-glucuronidase activity"/>
    <property type="evidence" value="ECO:0007669"/>
    <property type="project" value="TreeGrafter"/>
</dbReference>
<dbReference type="GO" id="GO:0005615">
    <property type="term" value="C:extracellular space"/>
    <property type="evidence" value="ECO:0007669"/>
    <property type="project" value="TreeGrafter"/>
</dbReference>
<dbReference type="SUPFAM" id="SSF49785">
    <property type="entry name" value="Galactose-binding domain-like"/>
    <property type="match status" value="1"/>
</dbReference>
<dbReference type="SUPFAM" id="SSF49303">
    <property type="entry name" value="beta-Galactosidase/glucuronidase domain"/>
    <property type="match status" value="1"/>
</dbReference>
<dbReference type="PROSITE" id="PS00608">
    <property type="entry name" value="GLYCOSYL_HYDROL_F2_2"/>
    <property type="match status" value="1"/>
</dbReference>
<name>V5HBE9_IXORI</name>